<dbReference type="RefSeq" id="WP_191006706.1">
    <property type="nucleotide sequence ID" value="NZ_JACXAD010000025.1"/>
</dbReference>
<keyword evidence="2" id="KW-0121">Carboxypeptidase</keyword>
<gene>
    <name evidence="2" type="ORF">IC235_18555</name>
</gene>
<keyword evidence="2" id="KW-0378">Hydrolase</keyword>
<organism evidence="2 3">
    <name type="scientific">Hymenobacter montanus</name>
    <dbReference type="NCBI Taxonomy" id="2771359"/>
    <lineage>
        <taxon>Bacteria</taxon>
        <taxon>Pseudomonadati</taxon>
        <taxon>Bacteroidota</taxon>
        <taxon>Cytophagia</taxon>
        <taxon>Cytophagales</taxon>
        <taxon>Hymenobacteraceae</taxon>
        <taxon>Hymenobacter</taxon>
    </lineage>
</organism>
<dbReference type="SUPFAM" id="SSF49464">
    <property type="entry name" value="Carboxypeptidase regulatory domain-like"/>
    <property type="match status" value="1"/>
</dbReference>
<dbReference type="Proteomes" id="UP000612233">
    <property type="component" value="Unassembled WGS sequence"/>
</dbReference>
<dbReference type="Pfam" id="PF13715">
    <property type="entry name" value="CarbopepD_reg_2"/>
    <property type="match status" value="1"/>
</dbReference>
<dbReference type="InterPro" id="IPR008969">
    <property type="entry name" value="CarboxyPept-like_regulatory"/>
</dbReference>
<dbReference type="GO" id="GO:0004180">
    <property type="term" value="F:carboxypeptidase activity"/>
    <property type="evidence" value="ECO:0007669"/>
    <property type="project" value="UniProtKB-KW"/>
</dbReference>
<comment type="caution">
    <text evidence="2">The sequence shown here is derived from an EMBL/GenBank/DDBJ whole genome shotgun (WGS) entry which is preliminary data.</text>
</comment>
<name>A0A927BFF1_9BACT</name>
<feature type="signal peptide" evidence="1">
    <location>
        <begin position="1"/>
        <end position="29"/>
    </location>
</feature>
<reference evidence="2" key="1">
    <citation type="submission" date="2020-09" db="EMBL/GenBank/DDBJ databases">
        <authorList>
            <person name="Kim M.K."/>
        </authorList>
    </citation>
    <scope>NUCLEOTIDE SEQUENCE</scope>
    <source>
        <strain evidence="2">BT664</strain>
    </source>
</reference>
<keyword evidence="1" id="KW-0732">Signal</keyword>
<keyword evidence="3" id="KW-1185">Reference proteome</keyword>
<dbReference type="EMBL" id="JACXAD010000025">
    <property type="protein sequence ID" value="MBD2769895.1"/>
    <property type="molecule type" value="Genomic_DNA"/>
</dbReference>
<proteinExistence type="predicted"/>
<keyword evidence="2" id="KW-0645">Protease</keyword>
<accession>A0A927BFF1</accession>
<feature type="chain" id="PRO_5037664534" evidence="1">
    <location>
        <begin position="30"/>
        <end position="298"/>
    </location>
</feature>
<evidence type="ECO:0000313" key="3">
    <source>
        <dbReference type="Proteomes" id="UP000612233"/>
    </source>
</evidence>
<dbReference type="AlphaFoldDB" id="A0A927BFF1"/>
<evidence type="ECO:0000313" key="2">
    <source>
        <dbReference type="EMBL" id="MBD2769895.1"/>
    </source>
</evidence>
<evidence type="ECO:0000256" key="1">
    <source>
        <dbReference type="SAM" id="SignalP"/>
    </source>
</evidence>
<sequence>MKNLLFACRFGRRLATLCLLSSLSNTVYAQSESIAGQALNQSTQAPLPYASVGVLGRPVGTVADEQGRFSLRIPPEYDADSLRISLVGYRPLTMTVRAFRQRTCPAGPPCPVLLVAAAQTALSEVVVRPKGRAVRRVLGNSSNSKYASMTFDNNDLGNQVGQLIRIKRPTMLEQVSFHINKCTYDSLFYRVNVYRLGPNGMPDERRNILPEAVYVRLAKAQTADRIRLDLSRYQLWLEPDEHVAVCLELVRDLGPGKLHLTATILGGPVFVKEGGVGEGWQKVGAFGMGIDATVTEIR</sequence>
<protein>
    <submittedName>
        <fullName evidence="2">Carboxypeptidase-like regulatory domain-containing protein</fullName>
    </submittedName>
</protein>